<proteinExistence type="predicted"/>
<evidence type="ECO:0008006" key="3">
    <source>
        <dbReference type="Google" id="ProtNLM"/>
    </source>
</evidence>
<dbReference type="EMBL" id="CXPG01000014">
    <property type="protein sequence ID" value="CTQ32506.1"/>
    <property type="molecule type" value="Genomic_DNA"/>
</dbReference>
<keyword evidence="2" id="KW-1185">Reference proteome</keyword>
<dbReference type="AlphaFoldDB" id="A0A0M6XMY2"/>
<dbReference type="OrthoDB" id="7873775at2"/>
<protein>
    <recommendedName>
        <fullName evidence="3">Hpt domain protein</fullName>
    </recommendedName>
</protein>
<dbReference type="Proteomes" id="UP000048908">
    <property type="component" value="Unassembled WGS sequence"/>
</dbReference>
<gene>
    <name evidence="1" type="ORF">JAN5088_01277</name>
</gene>
<dbReference type="RefSeq" id="WP_055681964.1">
    <property type="nucleotide sequence ID" value="NZ_CXPG01000014.1"/>
</dbReference>
<evidence type="ECO:0000313" key="2">
    <source>
        <dbReference type="Proteomes" id="UP000048908"/>
    </source>
</evidence>
<dbReference type="STRING" id="282197.SAMN04488517_101440"/>
<name>A0A0M6XMY2_9RHOB</name>
<reference evidence="1 2" key="1">
    <citation type="submission" date="2015-07" db="EMBL/GenBank/DDBJ databases">
        <authorList>
            <person name="Noorani M."/>
        </authorList>
    </citation>
    <scope>NUCLEOTIDE SEQUENCE [LARGE SCALE GENOMIC DNA]</scope>
    <source>
        <strain evidence="1 2">CECT 5088</strain>
    </source>
</reference>
<evidence type="ECO:0000313" key="1">
    <source>
        <dbReference type="EMBL" id="CTQ32506.1"/>
    </source>
</evidence>
<organism evidence="1 2">
    <name type="scientific">Jannaschia rubra</name>
    <dbReference type="NCBI Taxonomy" id="282197"/>
    <lineage>
        <taxon>Bacteria</taxon>
        <taxon>Pseudomonadati</taxon>
        <taxon>Pseudomonadota</taxon>
        <taxon>Alphaproteobacteria</taxon>
        <taxon>Rhodobacterales</taxon>
        <taxon>Roseobacteraceae</taxon>
        <taxon>Jannaschia</taxon>
    </lineage>
</organism>
<accession>A0A0M6XMY2</accession>
<sequence>MTQQIATLHPQETMTFDRARLAAVCDSHGHRAETFIAFVLTEIETLVPTLRAQVAARDGDGLRRSCTDVNMLAASIGMVTMDRASRAVLDCLDRGDATAAVACAARLVRLGRPGTPDGWAMVCAPADTIA</sequence>